<evidence type="ECO:0000256" key="2">
    <source>
        <dbReference type="ARBA" id="ARBA00023128"/>
    </source>
</evidence>
<dbReference type="PANTHER" id="PTHR32035:SF3">
    <property type="entry name" value="SMALL RIBOSOMAL SUBUNIT PROTEIN MS38"/>
    <property type="match status" value="1"/>
</dbReference>
<evidence type="ECO:0000256" key="4">
    <source>
        <dbReference type="ARBA" id="ARBA00035682"/>
    </source>
</evidence>
<dbReference type="eggNOG" id="ENOG502SE4R">
    <property type="taxonomic scope" value="Eukaryota"/>
</dbReference>
<comment type="similarity">
    <text evidence="3">Belongs to the mitochondrion-specific ribosomal protein mS38 family.</text>
</comment>
<dbReference type="EMBL" id="CAIF01000017">
    <property type="protein sequence ID" value="CCH41344.1"/>
    <property type="molecule type" value="Genomic_DNA"/>
</dbReference>
<feature type="region of interest" description="Disordered" evidence="5">
    <location>
        <begin position="114"/>
        <end position="136"/>
    </location>
</feature>
<dbReference type="STRING" id="1206466.K0KIU7"/>
<dbReference type="InParanoid" id="K0KIU7"/>
<feature type="domain" description="Ribosomal protein mS38 C-terminal" evidence="6">
    <location>
        <begin position="103"/>
        <end position="136"/>
    </location>
</feature>
<sequence>MFQSIRLARLGHGFQSGLKSGFQSSIRMMSSMNTTSINLINPIMLNSMIKPAINNITKQSIMTQIPSINKINKINPVNPLDKSKQESNLFEIKDQEQSDVSMQLDSVMRKRRYKIKKHKFRKRRKAQRELRRKLKK</sequence>
<accession>K0KIU7</accession>
<dbReference type="SMART" id="SM01155">
    <property type="entry name" value="DUF1713"/>
    <property type="match status" value="1"/>
</dbReference>
<evidence type="ECO:0000256" key="1">
    <source>
        <dbReference type="ARBA" id="ARBA00004173"/>
    </source>
</evidence>
<evidence type="ECO:0000256" key="5">
    <source>
        <dbReference type="SAM" id="MobiDB-lite"/>
    </source>
</evidence>
<organism evidence="7 8">
    <name type="scientific">Wickerhamomyces ciferrii (strain ATCC 14091 / BCRC 22168 / CBS 111 / JCM 3599 / NBRC 0793 / NRRL Y-1031 F-60-10)</name>
    <name type="common">Yeast</name>
    <name type="synonym">Pichia ciferrii</name>
    <dbReference type="NCBI Taxonomy" id="1206466"/>
    <lineage>
        <taxon>Eukaryota</taxon>
        <taxon>Fungi</taxon>
        <taxon>Dikarya</taxon>
        <taxon>Ascomycota</taxon>
        <taxon>Saccharomycotina</taxon>
        <taxon>Saccharomycetes</taxon>
        <taxon>Phaffomycetales</taxon>
        <taxon>Wickerhamomycetaceae</taxon>
        <taxon>Wickerhamomyces</taxon>
    </lineage>
</organism>
<evidence type="ECO:0000259" key="6">
    <source>
        <dbReference type="SMART" id="SM01155"/>
    </source>
</evidence>
<evidence type="ECO:0000256" key="3">
    <source>
        <dbReference type="ARBA" id="ARBA00035647"/>
    </source>
</evidence>
<dbReference type="InterPro" id="IPR013177">
    <property type="entry name" value="Ribosomal_mS38_C"/>
</dbReference>
<dbReference type="Proteomes" id="UP000009328">
    <property type="component" value="Unassembled WGS sequence"/>
</dbReference>
<gene>
    <name evidence="7" type="ORF">BN7_883</name>
</gene>
<dbReference type="Pfam" id="PF08213">
    <property type="entry name" value="COX24_C"/>
    <property type="match status" value="1"/>
</dbReference>
<dbReference type="GO" id="GO:0005739">
    <property type="term" value="C:mitochondrion"/>
    <property type="evidence" value="ECO:0007669"/>
    <property type="project" value="UniProtKB-SubCell"/>
</dbReference>
<keyword evidence="2" id="KW-0496">Mitochondrion</keyword>
<evidence type="ECO:0000313" key="8">
    <source>
        <dbReference type="Proteomes" id="UP000009328"/>
    </source>
</evidence>
<dbReference type="HOGENOM" id="CLU_1877052_0_0_1"/>
<proteinExistence type="inferred from homology"/>
<evidence type="ECO:0000313" key="7">
    <source>
        <dbReference type="EMBL" id="CCH41344.1"/>
    </source>
</evidence>
<comment type="caution">
    <text evidence="7">The sequence shown here is derived from an EMBL/GenBank/DDBJ whole genome shotgun (WGS) entry which is preliminary data.</text>
</comment>
<keyword evidence="8" id="KW-1185">Reference proteome</keyword>
<dbReference type="PANTHER" id="PTHR32035">
    <property type="entry name" value="AURORA KINASE A-INTERACTING PROTEIN"/>
    <property type="match status" value="1"/>
</dbReference>
<name>K0KIU7_WICCF</name>
<dbReference type="AlphaFoldDB" id="K0KIU7"/>
<comment type="subcellular location">
    <subcellularLocation>
        <location evidence="1">Mitochondrion</location>
    </subcellularLocation>
</comment>
<reference evidence="7 8" key="1">
    <citation type="journal article" date="2012" name="Eukaryot. Cell">
        <title>Draft genome sequence of Wickerhamomyces ciferrii NRRL Y-1031 F-60-10.</title>
        <authorList>
            <person name="Schneider J."/>
            <person name="Andrea H."/>
            <person name="Blom J."/>
            <person name="Jaenicke S."/>
            <person name="Ruckert C."/>
            <person name="Schorsch C."/>
            <person name="Szczepanowski R."/>
            <person name="Farwick M."/>
            <person name="Goesmann A."/>
            <person name="Puhler A."/>
            <person name="Schaffer S."/>
            <person name="Tauch A."/>
            <person name="Kohler T."/>
            <person name="Brinkrolf K."/>
        </authorList>
    </citation>
    <scope>NUCLEOTIDE SEQUENCE [LARGE SCALE GENOMIC DNA]</scope>
    <source>
        <strain evidence="8">ATCC 14091 / BCRC 22168 / CBS 111 / JCM 3599 / NBRC 0793 / NRRL Y-1031 F-60-10</strain>
    </source>
</reference>
<protein>
    <recommendedName>
        <fullName evidence="4">Small ribosomal subunit protein mS38</fullName>
    </recommendedName>
</protein>